<sequence>MTTSNTVQLASVRLITDDLPRSVRFYEVLTGTTAQYLTDDFVELVTPSATFALTSPGRVAFITDRAPRAGANDSAIVEFLVTDAAALLDTLRAEVGDDFSVVQAPAVMPWGNLSVLIRDPEGNLINLYTPVTAGARELQANRTPPMSPPAGTVTD</sequence>
<dbReference type="InterPro" id="IPR004360">
    <property type="entry name" value="Glyas_Fos-R_dOase_dom"/>
</dbReference>
<gene>
    <name evidence="3" type="ORF">CLV37_108205</name>
</gene>
<dbReference type="Proteomes" id="UP000238083">
    <property type="component" value="Unassembled WGS sequence"/>
</dbReference>
<dbReference type="Pfam" id="PF00903">
    <property type="entry name" value="Glyoxalase"/>
    <property type="match status" value="1"/>
</dbReference>
<dbReference type="Gene3D" id="3.10.180.10">
    <property type="entry name" value="2,3-Dihydroxybiphenyl 1,2-Dioxygenase, domain 1"/>
    <property type="match status" value="1"/>
</dbReference>
<evidence type="ECO:0000256" key="1">
    <source>
        <dbReference type="SAM" id="MobiDB-lite"/>
    </source>
</evidence>
<dbReference type="GO" id="GO:0016829">
    <property type="term" value="F:lyase activity"/>
    <property type="evidence" value="ECO:0007669"/>
    <property type="project" value="UniProtKB-KW"/>
</dbReference>
<name>A0A2T0R1Z3_9ACTN</name>
<evidence type="ECO:0000313" key="4">
    <source>
        <dbReference type="Proteomes" id="UP000238083"/>
    </source>
</evidence>
<comment type="caution">
    <text evidence="3">The sequence shown here is derived from an EMBL/GenBank/DDBJ whole genome shotgun (WGS) entry which is preliminary data.</text>
</comment>
<dbReference type="RefSeq" id="WP_106212397.1">
    <property type="nucleotide sequence ID" value="NZ_PVZF01000008.1"/>
</dbReference>
<keyword evidence="3" id="KW-0456">Lyase</keyword>
<organism evidence="3 4">
    <name type="scientific">Kineococcus rhizosphaerae</name>
    <dbReference type="NCBI Taxonomy" id="559628"/>
    <lineage>
        <taxon>Bacteria</taxon>
        <taxon>Bacillati</taxon>
        <taxon>Actinomycetota</taxon>
        <taxon>Actinomycetes</taxon>
        <taxon>Kineosporiales</taxon>
        <taxon>Kineosporiaceae</taxon>
        <taxon>Kineococcus</taxon>
    </lineage>
</organism>
<dbReference type="EMBL" id="PVZF01000008">
    <property type="protein sequence ID" value="PRY13535.1"/>
    <property type="molecule type" value="Genomic_DNA"/>
</dbReference>
<dbReference type="InterPro" id="IPR029068">
    <property type="entry name" value="Glyas_Bleomycin-R_OHBP_Dase"/>
</dbReference>
<reference evidence="3 4" key="1">
    <citation type="submission" date="2018-03" db="EMBL/GenBank/DDBJ databases">
        <title>Genomic Encyclopedia of Archaeal and Bacterial Type Strains, Phase II (KMG-II): from individual species to whole genera.</title>
        <authorList>
            <person name="Goeker M."/>
        </authorList>
    </citation>
    <scope>NUCLEOTIDE SEQUENCE [LARGE SCALE GENOMIC DNA]</scope>
    <source>
        <strain evidence="3 4">DSM 19711</strain>
    </source>
</reference>
<keyword evidence="4" id="KW-1185">Reference proteome</keyword>
<dbReference type="InterPro" id="IPR037523">
    <property type="entry name" value="VOC_core"/>
</dbReference>
<evidence type="ECO:0000259" key="2">
    <source>
        <dbReference type="PROSITE" id="PS51819"/>
    </source>
</evidence>
<proteinExistence type="predicted"/>
<dbReference type="SUPFAM" id="SSF54593">
    <property type="entry name" value="Glyoxalase/Bleomycin resistance protein/Dihydroxybiphenyl dioxygenase"/>
    <property type="match status" value="1"/>
</dbReference>
<feature type="domain" description="VOC" evidence="2">
    <location>
        <begin position="8"/>
        <end position="130"/>
    </location>
</feature>
<accession>A0A2T0R1Z3</accession>
<dbReference type="OrthoDB" id="9798201at2"/>
<feature type="region of interest" description="Disordered" evidence="1">
    <location>
        <begin position="136"/>
        <end position="155"/>
    </location>
</feature>
<dbReference type="AlphaFoldDB" id="A0A2T0R1Z3"/>
<protein>
    <submittedName>
        <fullName evidence="3">Putative enzyme related to lactoylglutathione lyase</fullName>
    </submittedName>
</protein>
<evidence type="ECO:0000313" key="3">
    <source>
        <dbReference type="EMBL" id="PRY13535.1"/>
    </source>
</evidence>
<dbReference type="PROSITE" id="PS51819">
    <property type="entry name" value="VOC"/>
    <property type="match status" value="1"/>
</dbReference>